<evidence type="ECO:0000313" key="14">
    <source>
        <dbReference type="Proteomes" id="UP001302249"/>
    </source>
</evidence>
<dbReference type="SUPFAM" id="SSF55424">
    <property type="entry name" value="FAD/NAD-linked reductases, dimerisation (C-terminal) domain"/>
    <property type="match status" value="1"/>
</dbReference>
<sequence length="463" mass="48728">MAEYDYDVLVIGAGPGGYVAAIRAAQLGLKTACAESRETLGGTCLNVGCIPSKAMLHASEYFDAAANGAMAKMGVKVTPELDLDTMHGQRKDAVKQLTGGIEFLFKKNKVNWLKGKASFEDAHTVSVNGEKVTAKNVVIATGSSVTPLPGVEIDEKVVVSSTGALELPKVPKHMVVIGGGVIGLELGSVWRRLGAKVTCVEFLDQILPGFDGDVRKEANKIFKKQGIEFRLGTKVTGVAVKGDKATLTLEPAKGGDAETIEADCVLVSIGRRPNTDGLALDKAGLETNERGQIEIDHDFRTKADGVWAIGDVVPGPMLAHKAEDEGLAVAENIAGQTGIVNHDVIPSVVYTWPEIAGVGLTAEAAKEKGEVKVGKFPMMANSRAKTNHEPEGFVKVIADAKTDRVLGVWCIASVAGTMIAQAAQAMEFGATSEDIAYTCHAHPTHSEAIKEAAMAVTGKPIHI</sequence>
<dbReference type="Pfam" id="PF02852">
    <property type="entry name" value="Pyr_redox_dim"/>
    <property type="match status" value="1"/>
</dbReference>
<organism evidence="13 14">
    <name type="scientific">Stakelama saccharophila</name>
    <dbReference type="NCBI Taxonomy" id="3075605"/>
    <lineage>
        <taxon>Bacteria</taxon>
        <taxon>Pseudomonadati</taxon>
        <taxon>Pseudomonadota</taxon>
        <taxon>Alphaproteobacteria</taxon>
        <taxon>Sphingomonadales</taxon>
        <taxon>Sphingomonadaceae</taxon>
        <taxon>Stakelama</taxon>
    </lineage>
</organism>
<dbReference type="InterPro" id="IPR006258">
    <property type="entry name" value="Lipoamide_DH"/>
</dbReference>
<dbReference type="GO" id="GO:0004148">
    <property type="term" value="F:dihydrolipoyl dehydrogenase (NADH) activity"/>
    <property type="evidence" value="ECO:0007669"/>
    <property type="project" value="UniProtKB-EC"/>
</dbReference>
<evidence type="ECO:0000256" key="2">
    <source>
        <dbReference type="ARBA" id="ARBA00012608"/>
    </source>
</evidence>
<feature type="domain" description="Pyridine nucleotide-disulphide oxidoreductase dimerisation" evidence="11">
    <location>
        <begin position="345"/>
        <end position="453"/>
    </location>
</feature>
<dbReference type="PANTHER" id="PTHR22912:SF151">
    <property type="entry name" value="DIHYDROLIPOYL DEHYDROGENASE, MITOCHONDRIAL"/>
    <property type="match status" value="1"/>
</dbReference>
<evidence type="ECO:0000256" key="5">
    <source>
        <dbReference type="ARBA" id="ARBA00023002"/>
    </source>
</evidence>
<proteinExistence type="inferred from homology"/>
<dbReference type="PIRSF" id="PIRSF000350">
    <property type="entry name" value="Mercury_reductase_MerA"/>
    <property type="match status" value="1"/>
</dbReference>
<dbReference type="SUPFAM" id="SSF51905">
    <property type="entry name" value="FAD/NAD(P)-binding domain"/>
    <property type="match status" value="1"/>
</dbReference>
<evidence type="ECO:0000259" key="11">
    <source>
        <dbReference type="Pfam" id="PF02852"/>
    </source>
</evidence>
<comment type="miscellaneous">
    <text evidence="10">The active site is a redox-active disulfide bond.</text>
</comment>
<dbReference type="EMBL" id="CP135076">
    <property type="protein sequence ID" value="WNO54424.1"/>
    <property type="molecule type" value="Genomic_DNA"/>
</dbReference>
<accession>A0ABZ0BAW8</accession>
<evidence type="ECO:0000256" key="3">
    <source>
        <dbReference type="ARBA" id="ARBA00022630"/>
    </source>
</evidence>
<gene>
    <name evidence="13" type="primary">lpdA</name>
    <name evidence="13" type="ORF">RPR59_03990</name>
</gene>
<evidence type="ECO:0000256" key="1">
    <source>
        <dbReference type="ARBA" id="ARBA00007532"/>
    </source>
</evidence>
<dbReference type="PRINTS" id="PR00368">
    <property type="entry name" value="FADPNR"/>
</dbReference>
<keyword evidence="7" id="KW-1015">Disulfide bond</keyword>
<keyword evidence="6 10" id="KW-0520">NAD</keyword>
<dbReference type="Gene3D" id="3.50.50.60">
    <property type="entry name" value="FAD/NAD(P)-binding domain"/>
    <property type="match status" value="2"/>
</dbReference>
<dbReference type="InterPro" id="IPR050151">
    <property type="entry name" value="Class-I_Pyr_Nuc-Dis_Oxidored"/>
</dbReference>
<name>A0ABZ0BAW8_9SPHN</name>
<evidence type="ECO:0000313" key="13">
    <source>
        <dbReference type="EMBL" id="WNO54424.1"/>
    </source>
</evidence>
<dbReference type="InterPro" id="IPR001100">
    <property type="entry name" value="Pyr_nuc-diS_OxRdtase"/>
</dbReference>
<evidence type="ECO:0000256" key="9">
    <source>
        <dbReference type="ARBA" id="ARBA00049187"/>
    </source>
</evidence>
<keyword evidence="14" id="KW-1185">Reference proteome</keyword>
<comment type="similarity">
    <text evidence="1 10">Belongs to the class-I pyridine nucleotide-disulfide oxidoreductase family.</text>
</comment>
<evidence type="ECO:0000256" key="10">
    <source>
        <dbReference type="RuleBase" id="RU003692"/>
    </source>
</evidence>
<dbReference type="InterPro" id="IPR023753">
    <property type="entry name" value="FAD/NAD-binding_dom"/>
</dbReference>
<evidence type="ECO:0000256" key="7">
    <source>
        <dbReference type="ARBA" id="ARBA00023157"/>
    </source>
</evidence>
<dbReference type="PRINTS" id="PR00411">
    <property type="entry name" value="PNDRDTASEI"/>
</dbReference>
<dbReference type="InterPro" id="IPR016156">
    <property type="entry name" value="FAD/NAD-linked_Rdtase_dimer_sf"/>
</dbReference>
<dbReference type="InterPro" id="IPR036188">
    <property type="entry name" value="FAD/NAD-bd_sf"/>
</dbReference>
<dbReference type="EC" id="1.8.1.4" evidence="2 10"/>
<dbReference type="InterPro" id="IPR012999">
    <property type="entry name" value="Pyr_OxRdtase_I_AS"/>
</dbReference>
<dbReference type="PROSITE" id="PS00076">
    <property type="entry name" value="PYRIDINE_REDOX_1"/>
    <property type="match status" value="1"/>
</dbReference>
<dbReference type="Gene3D" id="3.30.390.30">
    <property type="match status" value="1"/>
</dbReference>
<feature type="domain" description="FAD/NAD(P)-binding" evidence="12">
    <location>
        <begin position="6"/>
        <end position="326"/>
    </location>
</feature>
<dbReference type="InterPro" id="IPR004099">
    <property type="entry name" value="Pyr_nucl-diS_OxRdtase_dimer"/>
</dbReference>
<reference evidence="13 14" key="1">
    <citation type="submission" date="2023-09" db="EMBL/GenBank/DDBJ databases">
        <authorList>
            <person name="Rey-Velasco X."/>
        </authorList>
    </citation>
    <scope>NUCLEOTIDE SEQUENCE [LARGE SCALE GENOMIC DNA]</scope>
    <source>
        <strain evidence="13 14">W311</strain>
    </source>
</reference>
<evidence type="ECO:0000256" key="8">
    <source>
        <dbReference type="ARBA" id="ARBA00023284"/>
    </source>
</evidence>
<keyword evidence="5 10" id="KW-0560">Oxidoreductase</keyword>
<comment type="cofactor">
    <cofactor evidence="10">
        <name>FAD</name>
        <dbReference type="ChEBI" id="CHEBI:57692"/>
    </cofactor>
    <text evidence="10">Binds 1 FAD per subunit.</text>
</comment>
<dbReference type="RefSeq" id="WP_313916897.1">
    <property type="nucleotide sequence ID" value="NZ_CP135076.1"/>
</dbReference>
<comment type="catalytic activity">
    <reaction evidence="9 10">
        <text>N(6)-[(R)-dihydrolipoyl]-L-lysyl-[protein] + NAD(+) = N(6)-[(R)-lipoyl]-L-lysyl-[protein] + NADH + H(+)</text>
        <dbReference type="Rhea" id="RHEA:15045"/>
        <dbReference type="Rhea" id="RHEA-COMP:10474"/>
        <dbReference type="Rhea" id="RHEA-COMP:10475"/>
        <dbReference type="ChEBI" id="CHEBI:15378"/>
        <dbReference type="ChEBI" id="CHEBI:57540"/>
        <dbReference type="ChEBI" id="CHEBI:57945"/>
        <dbReference type="ChEBI" id="CHEBI:83099"/>
        <dbReference type="ChEBI" id="CHEBI:83100"/>
        <dbReference type="EC" id="1.8.1.4"/>
    </reaction>
</comment>
<keyword evidence="3 10" id="KW-0285">Flavoprotein</keyword>
<keyword evidence="4 10" id="KW-0274">FAD</keyword>
<dbReference type="Pfam" id="PF07992">
    <property type="entry name" value="Pyr_redox_2"/>
    <property type="match status" value="1"/>
</dbReference>
<dbReference type="Proteomes" id="UP001302249">
    <property type="component" value="Chromosome"/>
</dbReference>
<evidence type="ECO:0000256" key="4">
    <source>
        <dbReference type="ARBA" id="ARBA00022827"/>
    </source>
</evidence>
<dbReference type="NCBIfam" id="TIGR01350">
    <property type="entry name" value="lipoamide_DH"/>
    <property type="match status" value="1"/>
</dbReference>
<keyword evidence="8 10" id="KW-0676">Redox-active center</keyword>
<evidence type="ECO:0000256" key="6">
    <source>
        <dbReference type="ARBA" id="ARBA00023027"/>
    </source>
</evidence>
<protein>
    <recommendedName>
        <fullName evidence="2 10">Dihydrolipoyl dehydrogenase</fullName>
        <ecNumber evidence="2 10">1.8.1.4</ecNumber>
    </recommendedName>
</protein>
<evidence type="ECO:0000259" key="12">
    <source>
        <dbReference type="Pfam" id="PF07992"/>
    </source>
</evidence>
<dbReference type="PANTHER" id="PTHR22912">
    <property type="entry name" value="DISULFIDE OXIDOREDUCTASE"/>
    <property type="match status" value="1"/>
</dbReference>